<keyword evidence="2" id="KW-1185">Reference proteome</keyword>
<dbReference type="AlphaFoldDB" id="A0A5B7EQ91"/>
<name>A0A5B7EQ91_PORTR</name>
<proteinExistence type="predicted"/>
<sequence>MFVLQDFETYCLRVGIARSARLYVSSDEKHYRYGAYYSHCRTERDKEEIYVGKVVVQPCVQYTYLGSRFTADESTYSAVVVHAQSKMTHFSKFV</sequence>
<evidence type="ECO:0000313" key="1">
    <source>
        <dbReference type="EMBL" id="MPC36332.1"/>
    </source>
</evidence>
<dbReference type="EMBL" id="VSRR010003490">
    <property type="protein sequence ID" value="MPC36332.1"/>
    <property type="molecule type" value="Genomic_DNA"/>
</dbReference>
<protein>
    <submittedName>
        <fullName evidence="1">Uncharacterized protein</fullName>
    </submittedName>
</protein>
<gene>
    <name evidence="1" type="ORF">E2C01_029787</name>
</gene>
<evidence type="ECO:0000313" key="2">
    <source>
        <dbReference type="Proteomes" id="UP000324222"/>
    </source>
</evidence>
<reference evidence="1 2" key="1">
    <citation type="submission" date="2019-05" db="EMBL/GenBank/DDBJ databases">
        <title>Another draft genome of Portunus trituberculatus and its Hox gene families provides insights of decapod evolution.</title>
        <authorList>
            <person name="Jeong J.-H."/>
            <person name="Song I."/>
            <person name="Kim S."/>
            <person name="Choi T."/>
            <person name="Kim D."/>
            <person name="Ryu S."/>
            <person name="Kim W."/>
        </authorList>
    </citation>
    <scope>NUCLEOTIDE SEQUENCE [LARGE SCALE GENOMIC DNA]</scope>
    <source>
        <tissue evidence="1">Muscle</tissue>
    </source>
</reference>
<organism evidence="1 2">
    <name type="scientific">Portunus trituberculatus</name>
    <name type="common">Swimming crab</name>
    <name type="synonym">Neptunus trituberculatus</name>
    <dbReference type="NCBI Taxonomy" id="210409"/>
    <lineage>
        <taxon>Eukaryota</taxon>
        <taxon>Metazoa</taxon>
        <taxon>Ecdysozoa</taxon>
        <taxon>Arthropoda</taxon>
        <taxon>Crustacea</taxon>
        <taxon>Multicrustacea</taxon>
        <taxon>Malacostraca</taxon>
        <taxon>Eumalacostraca</taxon>
        <taxon>Eucarida</taxon>
        <taxon>Decapoda</taxon>
        <taxon>Pleocyemata</taxon>
        <taxon>Brachyura</taxon>
        <taxon>Eubrachyura</taxon>
        <taxon>Portunoidea</taxon>
        <taxon>Portunidae</taxon>
        <taxon>Portuninae</taxon>
        <taxon>Portunus</taxon>
    </lineage>
</organism>
<dbReference type="Proteomes" id="UP000324222">
    <property type="component" value="Unassembled WGS sequence"/>
</dbReference>
<comment type="caution">
    <text evidence="1">The sequence shown here is derived from an EMBL/GenBank/DDBJ whole genome shotgun (WGS) entry which is preliminary data.</text>
</comment>
<accession>A0A5B7EQ91</accession>